<name>A0ABU4C5S9_RHOGO</name>
<dbReference type="PANTHER" id="PTHR33630">
    <property type="entry name" value="CUTINASE RV1984C-RELATED-RELATED"/>
    <property type="match status" value="1"/>
</dbReference>
<comment type="similarity">
    <text evidence="1">Belongs to the cutinase family.</text>
</comment>
<keyword evidence="3" id="KW-0378">Hydrolase</keyword>
<reference evidence="6 7" key="1">
    <citation type="submission" date="2023-10" db="EMBL/GenBank/DDBJ databases">
        <title>Development of a sustainable strategy for remediation of hydrocarbon-contaminated territories based on the waste exchange concept.</title>
        <authorList>
            <person name="Krivoruchko A."/>
        </authorList>
    </citation>
    <scope>NUCLEOTIDE SEQUENCE [LARGE SCALE GENOMIC DNA]</scope>
    <source>
        <strain evidence="6 7">IEGM 1203</strain>
    </source>
</reference>
<accession>A0ABU4C5S9</accession>
<evidence type="ECO:0000256" key="3">
    <source>
        <dbReference type="ARBA" id="ARBA00022801"/>
    </source>
</evidence>
<keyword evidence="2" id="KW-0719">Serine esterase</keyword>
<organism evidence="6 7">
    <name type="scientific">Rhodococcus globerulus</name>
    <dbReference type="NCBI Taxonomy" id="33008"/>
    <lineage>
        <taxon>Bacteria</taxon>
        <taxon>Bacillati</taxon>
        <taxon>Actinomycetota</taxon>
        <taxon>Actinomycetes</taxon>
        <taxon>Mycobacteriales</taxon>
        <taxon>Nocardiaceae</taxon>
        <taxon>Rhodococcus</taxon>
    </lineage>
</organism>
<dbReference type="InterPro" id="IPR029058">
    <property type="entry name" value="AB_hydrolase_fold"/>
</dbReference>
<comment type="caution">
    <text evidence="6">The sequence shown here is derived from an EMBL/GenBank/DDBJ whole genome shotgun (WGS) entry which is preliminary data.</text>
</comment>
<feature type="compositionally biased region" description="Basic residues" evidence="5">
    <location>
        <begin position="16"/>
        <end position="32"/>
    </location>
</feature>
<feature type="region of interest" description="Disordered" evidence="5">
    <location>
        <begin position="127"/>
        <end position="165"/>
    </location>
</feature>
<dbReference type="Proteomes" id="UP001185927">
    <property type="component" value="Unassembled WGS sequence"/>
</dbReference>
<dbReference type="InterPro" id="IPR000675">
    <property type="entry name" value="Cutinase/axe"/>
</dbReference>
<evidence type="ECO:0000256" key="4">
    <source>
        <dbReference type="ARBA" id="ARBA00023157"/>
    </source>
</evidence>
<evidence type="ECO:0000256" key="1">
    <source>
        <dbReference type="ARBA" id="ARBA00007534"/>
    </source>
</evidence>
<dbReference type="RefSeq" id="WP_317546353.1">
    <property type="nucleotide sequence ID" value="NZ_JAWLKB010000070.1"/>
</dbReference>
<dbReference type="EMBL" id="JAWLKB010000070">
    <property type="protein sequence ID" value="MDV6271713.1"/>
    <property type="molecule type" value="Genomic_DNA"/>
</dbReference>
<keyword evidence="4" id="KW-1015">Disulfide bond</keyword>
<dbReference type="SUPFAM" id="SSF53474">
    <property type="entry name" value="alpha/beta-Hydrolases"/>
    <property type="match status" value="1"/>
</dbReference>
<feature type="region of interest" description="Disordered" evidence="5">
    <location>
        <begin position="1"/>
        <end position="42"/>
    </location>
</feature>
<evidence type="ECO:0000256" key="2">
    <source>
        <dbReference type="ARBA" id="ARBA00022487"/>
    </source>
</evidence>
<dbReference type="Gene3D" id="3.40.50.1820">
    <property type="entry name" value="alpha/beta hydrolase"/>
    <property type="match status" value="1"/>
</dbReference>
<evidence type="ECO:0000256" key="5">
    <source>
        <dbReference type="SAM" id="MobiDB-lite"/>
    </source>
</evidence>
<sequence>MHRHPCSNDPRYLGNHVRRRSQRSRRNPRTGGKRAENDVRPQRGAVLHPVRCLGIRSGKNYGDSKATAIDAINDKVRTVAANCPQTTFIFAGYSQGADATGDIASGIGNGKCPISADKVLAVGLLADPGRGTVGESTSAHPQPEPGLQTPPPRNGHAQRTGRDDL</sequence>
<dbReference type="Pfam" id="PF01083">
    <property type="entry name" value="Cutinase"/>
    <property type="match status" value="1"/>
</dbReference>
<gene>
    <name evidence="6" type="ORF">R3Q16_34565</name>
</gene>
<dbReference type="SMART" id="SM01110">
    <property type="entry name" value="Cutinase"/>
    <property type="match status" value="1"/>
</dbReference>
<keyword evidence="7" id="KW-1185">Reference proteome</keyword>
<dbReference type="PANTHER" id="PTHR33630:SF9">
    <property type="entry name" value="CUTINASE 4"/>
    <property type="match status" value="1"/>
</dbReference>
<evidence type="ECO:0000313" key="7">
    <source>
        <dbReference type="Proteomes" id="UP001185927"/>
    </source>
</evidence>
<evidence type="ECO:0000313" key="6">
    <source>
        <dbReference type="EMBL" id="MDV6271713.1"/>
    </source>
</evidence>
<protein>
    <submittedName>
        <fullName evidence="6">Cutinase family protein</fullName>
    </submittedName>
</protein>
<proteinExistence type="inferred from homology"/>
<feature type="compositionally biased region" description="Pro residues" evidence="5">
    <location>
        <begin position="142"/>
        <end position="153"/>
    </location>
</feature>